<comment type="function">
    <text evidence="3">Catalyzes the removal of a penultimate prolyl residue from the N-termini of peptides.</text>
</comment>
<evidence type="ECO:0000256" key="9">
    <source>
        <dbReference type="ARBA" id="ARBA00022801"/>
    </source>
</evidence>
<evidence type="ECO:0000256" key="6">
    <source>
        <dbReference type="ARBA" id="ARBA00022438"/>
    </source>
</evidence>
<dbReference type="PANTHER" id="PTHR43226">
    <property type="entry name" value="XAA-PRO AMINOPEPTIDASE 3"/>
    <property type="match status" value="1"/>
</dbReference>
<dbReference type="GO" id="GO:0003677">
    <property type="term" value="F:DNA binding"/>
    <property type="evidence" value="ECO:0007669"/>
    <property type="project" value="InterPro"/>
</dbReference>
<accession>A0A8H5WZX7</accession>
<dbReference type="Gene3D" id="3.90.230.10">
    <property type="entry name" value="Creatinase/methionine aminopeptidase superfamily"/>
    <property type="match status" value="1"/>
</dbReference>
<evidence type="ECO:0000256" key="7">
    <source>
        <dbReference type="ARBA" id="ARBA00022670"/>
    </source>
</evidence>
<dbReference type="GO" id="GO:0006351">
    <property type="term" value="P:DNA-templated transcription"/>
    <property type="evidence" value="ECO:0007669"/>
    <property type="project" value="InterPro"/>
</dbReference>
<feature type="domain" description="Xylanolytic transcriptional activator regulatory" evidence="17">
    <location>
        <begin position="327"/>
        <end position="400"/>
    </location>
</feature>
<proteinExistence type="inferred from homology"/>
<evidence type="ECO:0000256" key="16">
    <source>
        <dbReference type="SAM" id="MobiDB-lite"/>
    </source>
</evidence>
<dbReference type="PROSITE" id="PS00491">
    <property type="entry name" value="PROLINE_PEPTIDASE"/>
    <property type="match status" value="1"/>
</dbReference>
<comment type="catalytic activity">
    <reaction evidence="1">
        <text>Release of any N-terminal amino acid, including proline, that is linked to proline, even from a dipeptide or tripeptide.</text>
        <dbReference type="EC" id="3.4.11.9"/>
    </reaction>
</comment>
<sequence length="1388" mass="154906">MPPDVADHDGGQPSHDWQDDAHSPSASIKSDNEMDEDECTYDKPSNRRRNPAPQYIEALESRLQRAESLLAKFMPDVDLADPNLDPAIQQEFRNRETARSQSSKVRHPPPNQPDPNDAHLTSMIDSVGQLDLDERGSWDFHGISSGAVFLKRMKEHFRGMLGPSSKAPFLPRAERPAGLDSPSLSSVGTPFSAVPSYPELPPKDVTRKLCYYSLSCATCLVRIVHTPTFYEQMDKIYERPLDNLSKEETQYLGLLFSVMALGCMYNNLDDTDPGSMAYRDATEEGLKYYNAARSVLHDMTDCRDLISLQALLFIILFLQATSNLSSCYSFVGIALRSSLRIGLHRHLQHEKIDPIEQEVRKRVFYVVRQMDIYVSTLLGFPLLLNVDDIDQPFPLEIDDEFITHGGILRPPPGSPSFFQAFNAHSELMEILAKVTKYVYPTKGLGQPVTKDNKPASTYLISYGRIKEIEAELHSWFERLPQHWRPSGEGPIETVRIRHLLRFAYAHVQLVLYRPFLHYVSPRLSQGTKVDELSYACAAAAISVSRNIVHIGLEIRKQRVLSGPYWFMLYTEFFAVLSLVFYATENPEKPGSGEVLADARAGRQMIAALAEKSMSAERVTDALKALFDQLPEQLDAGSMRQVPSKKRSAPSGRPSSVSSHHTPIPASMSSIGTTDYTRTSQMSTSSYPTTLSQGTMDMQGGGMTAFQDSTFSANFGEFMTPEMQRSTPESTSSAATSTQRFPYGGQQVGVHNPVNKLDSLMFPSEDPFAYPNQPMMELGYPGKTDQPTSMNDSNQDMQLFLTGTFDDVESQIFGQPPPYMVHQQGQAMMNTPGQPIFNARHAKRQHIAMIRSECTPMAPSMKLPKPVCGDERPQARGGRSISYEFVLEDEFDALCVEVKTSDDDPSSKSSSGNKYPAKLHARKVVKELGVTDGLIYLPGEPTRLYEDSDQSPPFKQRRYFYYLTGADFPDCAVTYEIATDRLTLWIPYAEPRQILYHGPTPDAAEAMRKYDVDDVRYTAQLSKFLHGHLRPEKTLYVLHSDQAPKLNDRPRGQTQINCSKLRPAMDQARVIKTEYEVALIRRASRISAAAHRAVAERLLTMRNEQDVEAVLLAACTSRGAHAQAYPIIAGAGVNASILHYGANNQPLEGKQLIVVDAGCEYQCYASDITRTLPVSGSFSKEAAAIYSIVQRMQEECIARVRPGTVYYELQLHASDVALQGLRKLGLLKGNFDEIQKAGTVAAFFPHGLGHHVGLEVHDVTGSERLLMRDNFHVEGGKREMVTATALVAMHRMASASLPTKPRQALQPNMIVTIEPGIYFCRPFIEGYFLNNSTHAKYINRELLETYYPVGGVRIEDDILVTSEGYENLTSGAPKGNEMLDVVNGSFEKI</sequence>
<gene>
    <name evidence="19" type="ORF">FHETE_1230</name>
</gene>
<evidence type="ECO:0000256" key="15">
    <source>
        <dbReference type="RuleBase" id="RU000590"/>
    </source>
</evidence>
<comment type="cofactor">
    <cofactor evidence="2">
        <name>Mn(2+)</name>
        <dbReference type="ChEBI" id="CHEBI:29035"/>
    </cofactor>
</comment>
<dbReference type="SMART" id="SM01011">
    <property type="entry name" value="AMP_N"/>
    <property type="match status" value="1"/>
</dbReference>
<keyword evidence="8 15" id="KW-0479">Metal-binding</keyword>
<dbReference type="EMBL" id="JAAGWQ010000019">
    <property type="protein sequence ID" value="KAF5678256.1"/>
    <property type="molecule type" value="Genomic_DNA"/>
</dbReference>
<dbReference type="GO" id="GO:0008270">
    <property type="term" value="F:zinc ion binding"/>
    <property type="evidence" value="ECO:0007669"/>
    <property type="project" value="InterPro"/>
</dbReference>
<dbReference type="CDD" id="cd12148">
    <property type="entry name" value="fungal_TF_MHR"/>
    <property type="match status" value="1"/>
</dbReference>
<dbReference type="InterPro" id="IPR036005">
    <property type="entry name" value="Creatinase/aminopeptidase-like"/>
</dbReference>
<evidence type="ECO:0000256" key="3">
    <source>
        <dbReference type="ARBA" id="ARBA00002443"/>
    </source>
</evidence>
<feature type="compositionally biased region" description="Low complexity" evidence="16">
    <location>
        <begin position="725"/>
        <end position="737"/>
    </location>
</feature>
<dbReference type="Pfam" id="PF05195">
    <property type="entry name" value="AMP_N"/>
    <property type="match status" value="1"/>
</dbReference>
<dbReference type="InterPro" id="IPR052433">
    <property type="entry name" value="X-Pro_dipept-like"/>
</dbReference>
<evidence type="ECO:0000256" key="1">
    <source>
        <dbReference type="ARBA" id="ARBA00001424"/>
    </source>
</evidence>
<keyword evidence="7" id="KW-0645">Protease</keyword>
<feature type="compositionally biased region" description="Low complexity" evidence="16">
    <location>
        <begin position="648"/>
        <end position="658"/>
    </location>
</feature>
<evidence type="ECO:0000256" key="8">
    <source>
        <dbReference type="ARBA" id="ARBA00022723"/>
    </source>
</evidence>
<evidence type="ECO:0000256" key="14">
    <source>
        <dbReference type="ARBA" id="ARBA00032413"/>
    </source>
</evidence>
<dbReference type="EC" id="3.4.11.9" evidence="5"/>
<name>A0A8H5WZX7_FUSHE</name>
<dbReference type="SUPFAM" id="SSF53092">
    <property type="entry name" value="Creatinase/prolidase N-terminal domain"/>
    <property type="match status" value="1"/>
</dbReference>
<evidence type="ECO:0000259" key="18">
    <source>
        <dbReference type="SMART" id="SM01011"/>
    </source>
</evidence>
<evidence type="ECO:0000256" key="5">
    <source>
        <dbReference type="ARBA" id="ARBA00012574"/>
    </source>
</evidence>
<dbReference type="CDD" id="cd01087">
    <property type="entry name" value="Prolidase"/>
    <property type="match status" value="1"/>
</dbReference>
<organism evidence="19 20">
    <name type="scientific">Fusarium heterosporum</name>
    <dbReference type="NCBI Taxonomy" id="42747"/>
    <lineage>
        <taxon>Eukaryota</taxon>
        <taxon>Fungi</taxon>
        <taxon>Dikarya</taxon>
        <taxon>Ascomycota</taxon>
        <taxon>Pezizomycotina</taxon>
        <taxon>Sordariomycetes</taxon>
        <taxon>Hypocreomycetidae</taxon>
        <taxon>Hypocreales</taxon>
        <taxon>Nectriaceae</taxon>
        <taxon>Fusarium</taxon>
        <taxon>Fusarium heterosporum species complex</taxon>
    </lineage>
</organism>
<dbReference type="Proteomes" id="UP000567885">
    <property type="component" value="Unassembled WGS sequence"/>
</dbReference>
<dbReference type="Gene3D" id="3.40.350.10">
    <property type="entry name" value="Creatinase/prolidase N-terminal domain"/>
    <property type="match status" value="1"/>
</dbReference>
<dbReference type="InterPro" id="IPR000994">
    <property type="entry name" value="Pept_M24"/>
</dbReference>
<dbReference type="Pfam" id="PF04082">
    <property type="entry name" value="Fungal_trans"/>
    <property type="match status" value="1"/>
</dbReference>
<keyword evidence="11" id="KW-0464">Manganese</keyword>
<protein>
    <recommendedName>
        <fullName evidence="5">Xaa-Pro aminopeptidase</fullName>
        <ecNumber evidence="5">3.4.11.9</ecNumber>
    </recommendedName>
    <alternativeName>
        <fullName evidence="13">Aminoacylproline aminopeptidase</fullName>
    </alternativeName>
    <alternativeName>
        <fullName evidence="14">Prolidase</fullName>
    </alternativeName>
</protein>
<dbReference type="InterPro" id="IPR007219">
    <property type="entry name" value="XnlR_reg_dom"/>
</dbReference>
<evidence type="ECO:0000256" key="2">
    <source>
        <dbReference type="ARBA" id="ARBA00001936"/>
    </source>
</evidence>
<evidence type="ECO:0000256" key="12">
    <source>
        <dbReference type="ARBA" id="ARBA00023242"/>
    </source>
</evidence>
<feature type="region of interest" description="Disordered" evidence="16">
    <location>
        <begin position="635"/>
        <end position="693"/>
    </location>
</feature>
<reference evidence="19 20" key="1">
    <citation type="submission" date="2020-05" db="EMBL/GenBank/DDBJ databases">
        <title>Identification and distribution of gene clusters putatively required for synthesis of sphingolipid metabolism inhibitors in phylogenetically diverse species of the filamentous fungus Fusarium.</title>
        <authorList>
            <person name="Kim H.-S."/>
            <person name="Busman M."/>
            <person name="Brown D.W."/>
            <person name="Divon H."/>
            <person name="Uhlig S."/>
            <person name="Proctor R.H."/>
        </authorList>
    </citation>
    <scope>NUCLEOTIDE SEQUENCE [LARGE SCALE GENOMIC DNA]</scope>
    <source>
        <strain evidence="19 20">NRRL 20693</strain>
    </source>
</reference>
<dbReference type="SMART" id="SM00906">
    <property type="entry name" value="Fungal_trans"/>
    <property type="match status" value="1"/>
</dbReference>
<feature type="region of interest" description="Disordered" evidence="16">
    <location>
        <begin position="722"/>
        <end position="748"/>
    </location>
</feature>
<evidence type="ECO:0000256" key="10">
    <source>
        <dbReference type="ARBA" id="ARBA00023049"/>
    </source>
</evidence>
<evidence type="ECO:0000256" key="11">
    <source>
        <dbReference type="ARBA" id="ARBA00023211"/>
    </source>
</evidence>
<feature type="region of interest" description="Disordered" evidence="16">
    <location>
        <begin position="94"/>
        <end position="121"/>
    </location>
</feature>
<dbReference type="GO" id="GO:0030145">
    <property type="term" value="F:manganese ion binding"/>
    <property type="evidence" value="ECO:0007669"/>
    <property type="project" value="InterPro"/>
</dbReference>
<dbReference type="InterPro" id="IPR029149">
    <property type="entry name" value="Creatin/AminoP/Spt16_N"/>
</dbReference>
<evidence type="ECO:0000256" key="4">
    <source>
        <dbReference type="ARBA" id="ARBA00008766"/>
    </source>
</evidence>
<dbReference type="PANTHER" id="PTHR43226:SF3">
    <property type="entry name" value="XAA-PRO AMINOPEPTIDASE AN0832-RELATED"/>
    <property type="match status" value="1"/>
</dbReference>
<dbReference type="SUPFAM" id="SSF55920">
    <property type="entry name" value="Creatinase/aminopeptidase"/>
    <property type="match status" value="1"/>
</dbReference>
<keyword evidence="20" id="KW-1185">Reference proteome</keyword>
<evidence type="ECO:0000313" key="19">
    <source>
        <dbReference type="EMBL" id="KAF5678256.1"/>
    </source>
</evidence>
<evidence type="ECO:0000313" key="20">
    <source>
        <dbReference type="Proteomes" id="UP000567885"/>
    </source>
</evidence>
<feature type="compositionally biased region" description="Basic and acidic residues" evidence="16">
    <location>
        <begin position="1"/>
        <end position="22"/>
    </location>
</feature>
<comment type="caution">
    <text evidence="19">The sequence shown here is derived from an EMBL/GenBank/DDBJ whole genome shotgun (WGS) entry which is preliminary data.</text>
</comment>
<dbReference type="Pfam" id="PF00557">
    <property type="entry name" value="Peptidase_M24"/>
    <property type="match status" value="1"/>
</dbReference>
<feature type="domain" description="Aminopeptidase P N-terminal" evidence="18">
    <location>
        <begin position="914"/>
        <end position="1043"/>
    </location>
</feature>
<feature type="compositionally biased region" description="Polar residues" evidence="16">
    <location>
        <begin position="666"/>
        <end position="691"/>
    </location>
</feature>
<dbReference type="OrthoDB" id="422427at2759"/>
<keyword evidence="6" id="KW-0031">Aminopeptidase</keyword>
<evidence type="ECO:0000256" key="13">
    <source>
        <dbReference type="ARBA" id="ARBA00030849"/>
    </source>
</evidence>
<dbReference type="InterPro" id="IPR007865">
    <property type="entry name" value="Aminopep_P_N"/>
</dbReference>
<keyword evidence="9" id="KW-0378">Hydrolase</keyword>
<dbReference type="InterPro" id="IPR001131">
    <property type="entry name" value="Peptidase_M24B_aminopep-P_CS"/>
</dbReference>
<dbReference type="GO" id="GO:0070006">
    <property type="term" value="F:metalloaminopeptidase activity"/>
    <property type="evidence" value="ECO:0007669"/>
    <property type="project" value="InterPro"/>
</dbReference>
<feature type="region of interest" description="Disordered" evidence="16">
    <location>
        <begin position="1"/>
        <end position="54"/>
    </location>
</feature>
<keyword evidence="10" id="KW-0482">Metalloprotease</keyword>
<comment type="similarity">
    <text evidence="4 15">Belongs to the peptidase M24B family.</text>
</comment>
<evidence type="ECO:0000259" key="17">
    <source>
        <dbReference type="SMART" id="SM00906"/>
    </source>
</evidence>
<keyword evidence="12" id="KW-0539">Nucleus</keyword>
<dbReference type="GO" id="GO:0006508">
    <property type="term" value="P:proteolysis"/>
    <property type="evidence" value="ECO:0007669"/>
    <property type="project" value="UniProtKB-KW"/>
</dbReference>